<dbReference type="OrthoDB" id="29043at2759"/>
<protein>
    <submittedName>
        <fullName evidence="1">Uncharacterized protein</fullName>
    </submittedName>
</protein>
<reference evidence="2" key="1">
    <citation type="submission" date="2007-12" db="EMBL/GenBank/DDBJ databases">
        <title>Annotation of Entamoeba dispar SAW760.</title>
        <authorList>
            <person name="Lorenzi H."/>
            <person name="Inman J."/>
            <person name="Schobel S."/>
            <person name="Amedeo P."/>
            <person name="Caler E."/>
        </authorList>
    </citation>
    <scope>NUCLEOTIDE SEQUENCE [LARGE SCALE GENOMIC DNA]</scope>
    <source>
        <strain evidence="2">ATCC PRA-260 / SAW760</strain>
    </source>
</reference>
<dbReference type="AlphaFoldDB" id="B0ED16"/>
<evidence type="ECO:0000313" key="2">
    <source>
        <dbReference type="Proteomes" id="UP000008076"/>
    </source>
</evidence>
<accession>B0ED16</accession>
<sequence length="183" mass="21162">MSANPQRKYNTEAHAFVPRNKRAPEVIVAPPGFPVEYLEMFNSADNDTKKSIIEQFQSIQQEELENNIIPTDEDLLDYNNNDIELYEEIGEDIDLPQPPQKKIEISRDDFEKSLKNLQLKHEKGIPFVKAREIAQKISKMLGCIVSGLMIISASKFVQDQMNSDEYYSFFLAYLNHAHPEYFS</sequence>
<dbReference type="RefSeq" id="XP_001736189.1">
    <property type="nucleotide sequence ID" value="XM_001736137.1"/>
</dbReference>
<dbReference type="VEuPathDB" id="AmoebaDB:EDI_092240"/>
<evidence type="ECO:0000313" key="1">
    <source>
        <dbReference type="EMBL" id="EDR27433.1"/>
    </source>
</evidence>
<dbReference type="Proteomes" id="UP000008076">
    <property type="component" value="Unassembled WGS sequence"/>
</dbReference>
<dbReference type="KEGG" id="edi:EDI_092240"/>
<dbReference type="eggNOG" id="ENOG502RAJS">
    <property type="taxonomic scope" value="Eukaryota"/>
</dbReference>
<name>B0ED16_ENTDS</name>
<dbReference type="EMBL" id="DS548800">
    <property type="protein sequence ID" value="EDR27433.1"/>
    <property type="molecule type" value="Genomic_DNA"/>
</dbReference>
<dbReference type="OMA" id="ENAEHEM"/>
<dbReference type="GeneID" id="5881174"/>
<organism evidence="2">
    <name type="scientific">Entamoeba dispar (strain ATCC PRA-260 / SAW760)</name>
    <dbReference type="NCBI Taxonomy" id="370354"/>
    <lineage>
        <taxon>Eukaryota</taxon>
        <taxon>Amoebozoa</taxon>
        <taxon>Evosea</taxon>
        <taxon>Archamoebae</taxon>
        <taxon>Mastigamoebida</taxon>
        <taxon>Entamoebidae</taxon>
        <taxon>Entamoeba</taxon>
    </lineage>
</organism>
<keyword evidence="2" id="KW-1185">Reference proteome</keyword>
<proteinExistence type="predicted"/>
<gene>
    <name evidence="1" type="ORF">EDI_092240</name>
</gene>